<comment type="caution">
    <text evidence="9">The sequence shown here is derived from an EMBL/GenBank/DDBJ whole genome shotgun (WGS) entry which is preliminary data.</text>
</comment>
<evidence type="ECO:0000256" key="4">
    <source>
        <dbReference type="ARBA" id="ARBA00022692"/>
    </source>
</evidence>
<dbReference type="AlphaFoldDB" id="A0A644Z284"/>
<feature type="transmembrane region" description="Helical" evidence="8">
    <location>
        <begin position="218"/>
        <end position="239"/>
    </location>
</feature>
<keyword evidence="4 8" id="KW-0812">Transmembrane</keyword>
<protein>
    <submittedName>
        <fullName evidence="9">Zinc transporter ZupT</fullName>
    </submittedName>
</protein>
<sequence>MQNVVGISVIAGVMGTGLGGLIGVFFGKQSLKSMSYVLSFAGGIMVSIVCFDLIPESLELSNIWGTMLGISIGVGMVFLLNTLIDWITTRMIGKSHMEEHDAIEELHHQDPLMAKLAEAGQSNIRMIKAGIIMLCAIALHNLPEGMAIGSGTTHDAALGIVLAIMIAIHNIPEGMAIAVPLCAGGMGFGKTIFLTALSGVPTLFGAVLGYWIGNISDYFIALSLAGAGGAMLYVTYCEIMPQVILMNKGRTPAIFTLVGLMAGLLLIQVLGH</sequence>
<dbReference type="GO" id="GO:0005886">
    <property type="term" value="C:plasma membrane"/>
    <property type="evidence" value="ECO:0007669"/>
    <property type="project" value="UniProtKB-SubCell"/>
</dbReference>
<proteinExistence type="inferred from homology"/>
<evidence type="ECO:0000256" key="7">
    <source>
        <dbReference type="ARBA" id="ARBA00023136"/>
    </source>
</evidence>
<evidence type="ECO:0000256" key="8">
    <source>
        <dbReference type="SAM" id="Phobius"/>
    </source>
</evidence>
<comment type="similarity">
    <text evidence="2">Belongs to the ZIP transporter (TC 2.A.5) family.</text>
</comment>
<feature type="transmembrane region" description="Helical" evidence="8">
    <location>
        <begin position="156"/>
        <end position="179"/>
    </location>
</feature>
<accession>A0A644Z284</accession>
<feature type="transmembrane region" description="Helical" evidence="8">
    <location>
        <begin position="34"/>
        <end position="54"/>
    </location>
</feature>
<comment type="subcellular location">
    <subcellularLocation>
        <location evidence="1">Cell membrane</location>
        <topology evidence="1">Multi-pass membrane protein</topology>
    </subcellularLocation>
</comment>
<feature type="transmembrane region" description="Helical" evidence="8">
    <location>
        <begin position="251"/>
        <end position="271"/>
    </location>
</feature>
<dbReference type="PANTHER" id="PTHR11040">
    <property type="entry name" value="ZINC/IRON TRANSPORTER"/>
    <property type="match status" value="1"/>
</dbReference>
<evidence type="ECO:0000256" key="5">
    <source>
        <dbReference type="ARBA" id="ARBA00022833"/>
    </source>
</evidence>
<keyword evidence="7 8" id="KW-0472">Membrane</keyword>
<dbReference type="PANTHER" id="PTHR11040:SF211">
    <property type="entry name" value="ZINC TRANSPORTER ZIP11"/>
    <property type="match status" value="1"/>
</dbReference>
<feature type="transmembrane region" description="Helical" evidence="8">
    <location>
        <begin position="6"/>
        <end position="27"/>
    </location>
</feature>
<reference evidence="9" key="1">
    <citation type="submission" date="2019-08" db="EMBL/GenBank/DDBJ databases">
        <authorList>
            <person name="Kucharzyk K."/>
            <person name="Murdoch R.W."/>
            <person name="Higgins S."/>
            <person name="Loffler F."/>
        </authorList>
    </citation>
    <scope>NUCLEOTIDE SEQUENCE</scope>
</reference>
<dbReference type="GO" id="GO:0005385">
    <property type="term" value="F:zinc ion transmembrane transporter activity"/>
    <property type="evidence" value="ECO:0007669"/>
    <property type="project" value="TreeGrafter"/>
</dbReference>
<name>A0A644Z284_9ZZZZ</name>
<feature type="transmembrane region" description="Helical" evidence="8">
    <location>
        <begin position="131"/>
        <end position="150"/>
    </location>
</feature>
<keyword evidence="5" id="KW-0862">Zinc</keyword>
<evidence type="ECO:0000256" key="1">
    <source>
        <dbReference type="ARBA" id="ARBA00004651"/>
    </source>
</evidence>
<evidence type="ECO:0000256" key="3">
    <source>
        <dbReference type="ARBA" id="ARBA00022475"/>
    </source>
</evidence>
<gene>
    <name evidence="9" type="primary">zupT_23</name>
    <name evidence="9" type="ORF">SDC9_81546</name>
</gene>
<dbReference type="InterPro" id="IPR003689">
    <property type="entry name" value="ZIP"/>
</dbReference>
<dbReference type="EMBL" id="VSSQ01007134">
    <property type="protein sequence ID" value="MPM34956.1"/>
    <property type="molecule type" value="Genomic_DNA"/>
</dbReference>
<keyword evidence="3" id="KW-1003">Cell membrane</keyword>
<dbReference type="Pfam" id="PF02535">
    <property type="entry name" value="Zip"/>
    <property type="match status" value="1"/>
</dbReference>
<feature type="transmembrane region" description="Helical" evidence="8">
    <location>
        <begin position="191"/>
        <end position="212"/>
    </location>
</feature>
<keyword evidence="6 8" id="KW-1133">Transmembrane helix</keyword>
<feature type="transmembrane region" description="Helical" evidence="8">
    <location>
        <begin position="66"/>
        <end position="87"/>
    </location>
</feature>
<organism evidence="9">
    <name type="scientific">bioreactor metagenome</name>
    <dbReference type="NCBI Taxonomy" id="1076179"/>
    <lineage>
        <taxon>unclassified sequences</taxon>
        <taxon>metagenomes</taxon>
        <taxon>ecological metagenomes</taxon>
    </lineage>
</organism>
<evidence type="ECO:0000313" key="9">
    <source>
        <dbReference type="EMBL" id="MPM34956.1"/>
    </source>
</evidence>
<evidence type="ECO:0000256" key="2">
    <source>
        <dbReference type="ARBA" id="ARBA00006939"/>
    </source>
</evidence>
<evidence type="ECO:0000256" key="6">
    <source>
        <dbReference type="ARBA" id="ARBA00022989"/>
    </source>
</evidence>